<comment type="similarity">
    <text evidence="2">Belongs to the glycosyltransferase 32 family.</text>
</comment>
<accession>A0AAD5RRQ0</accession>
<evidence type="ECO:0000256" key="4">
    <source>
        <dbReference type="ARBA" id="ARBA00022692"/>
    </source>
</evidence>
<evidence type="ECO:0000313" key="10">
    <source>
        <dbReference type="Proteomes" id="UP001201980"/>
    </source>
</evidence>
<evidence type="ECO:0000256" key="5">
    <source>
        <dbReference type="ARBA" id="ARBA00022989"/>
    </source>
</evidence>
<keyword evidence="10" id="KW-1185">Reference proteome</keyword>
<dbReference type="InterPro" id="IPR051706">
    <property type="entry name" value="Glycosyltransferase_domain"/>
</dbReference>
<dbReference type="InterPro" id="IPR029044">
    <property type="entry name" value="Nucleotide-diphossugar_trans"/>
</dbReference>
<evidence type="ECO:0000256" key="2">
    <source>
        <dbReference type="ARBA" id="ARBA00009003"/>
    </source>
</evidence>
<evidence type="ECO:0000256" key="7">
    <source>
        <dbReference type="SAM" id="MobiDB-lite"/>
    </source>
</evidence>
<keyword evidence="5 8" id="KW-1133">Transmembrane helix</keyword>
<evidence type="ECO:0000313" key="9">
    <source>
        <dbReference type="EMBL" id="KAJ2902671.1"/>
    </source>
</evidence>
<proteinExistence type="inferred from homology"/>
<dbReference type="Pfam" id="PF04488">
    <property type="entry name" value="Gly_transf_sug"/>
    <property type="match status" value="1"/>
</dbReference>
<feature type="compositionally biased region" description="Low complexity" evidence="7">
    <location>
        <begin position="66"/>
        <end position="80"/>
    </location>
</feature>
<keyword evidence="6 8" id="KW-0472">Membrane</keyword>
<dbReference type="SUPFAM" id="SSF53448">
    <property type="entry name" value="Nucleotide-diphospho-sugar transferases"/>
    <property type="match status" value="1"/>
</dbReference>
<dbReference type="GO" id="GO:0051999">
    <property type="term" value="P:mannosyl-inositol phosphorylceramide biosynthetic process"/>
    <property type="evidence" value="ECO:0007669"/>
    <property type="project" value="TreeGrafter"/>
</dbReference>
<feature type="region of interest" description="Disordered" evidence="7">
    <location>
        <begin position="66"/>
        <end position="86"/>
    </location>
</feature>
<comment type="caution">
    <text evidence="9">The sequence shown here is derived from an EMBL/GenBank/DDBJ whole genome shotgun (WGS) entry which is preliminary data.</text>
</comment>
<dbReference type="Proteomes" id="UP001201980">
    <property type="component" value="Unassembled WGS sequence"/>
</dbReference>
<sequence>MVATMRRRKAITYFILANAFTVGILIHVFWPLICLLFLKGEKDRITLPELQIELPPSAIGANGKPIAQTAAASSPTSPTDAPSPPPAPIIPKIIHQTWLTCPVPDLLSGNCTTKPIPEKWVKAQKSVQDFNEEYEYKLWSDKDSREFLEERYPWFLPTWDTYQYPVQRADAIRYFALHHYGGIYIDLDDGCLRRLDPLLAFPAWVRRTRPTGIGNDVIGAVPGHPFIEKAIKALQSYDMTWPTPYITIMASTGPLFFSLLWRHYNDQLDRTSEDAEDRRIRLLFWDEYMNTDWSFFIHYKGRSWHQWDANAFLFMRHHWIELTILGFATGFLVIFGLWWLGNFISRKRIFNRAVYGYMPVKEAEH</sequence>
<feature type="transmembrane region" description="Helical" evidence="8">
    <location>
        <begin position="319"/>
        <end position="340"/>
    </location>
</feature>
<evidence type="ECO:0000256" key="8">
    <source>
        <dbReference type="SAM" id="Phobius"/>
    </source>
</evidence>
<dbReference type="InterPro" id="IPR007577">
    <property type="entry name" value="GlycoTrfase_DXD_sugar-bd_CS"/>
</dbReference>
<keyword evidence="3" id="KW-0808">Transferase</keyword>
<dbReference type="AlphaFoldDB" id="A0AAD5RRQ0"/>
<evidence type="ECO:0000256" key="1">
    <source>
        <dbReference type="ARBA" id="ARBA00004370"/>
    </source>
</evidence>
<dbReference type="EMBL" id="JAKWBI020000106">
    <property type="protein sequence ID" value="KAJ2902671.1"/>
    <property type="molecule type" value="Genomic_DNA"/>
</dbReference>
<organism evidence="9 10">
    <name type="scientific">Zalerion maritima</name>
    <dbReference type="NCBI Taxonomy" id="339359"/>
    <lineage>
        <taxon>Eukaryota</taxon>
        <taxon>Fungi</taxon>
        <taxon>Dikarya</taxon>
        <taxon>Ascomycota</taxon>
        <taxon>Pezizomycotina</taxon>
        <taxon>Sordariomycetes</taxon>
        <taxon>Lulworthiomycetidae</taxon>
        <taxon>Lulworthiales</taxon>
        <taxon>Lulworthiaceae</taxon>
        <taxon>Zalerion</taxon>
    </lineage>
</organism>
<name>A0AAD5RRQ0_9PEZI</name>
<protein>
    <submittedName>
        <fullName evidence="9">Glycosyltransferase family 32 protein</fullName>
    </submittedName>
</protein>
<evidence type="ECO:0000256" key="3">
    <source>
        <dbReference type="ARBA" id="ARBA00022679"/>
    </source>
</evidence>
<reference evidence="9" key="1">
    <citation type="submission" date="2022-07" db="EMBL/GenBank/DDBJ databases">
        <title>Draft genome sequence of Zalerion maritima ATCC 34329, a (micro)plastics degrading marine fungus.</title>
        <authorList>
            <person name="Paco A."/>
            <person name="Goncalves M.F.M."/>
            <person name="Rocha-Santos T.A.P."/>
            <person name="Alves A."/>
        </authorList>
    </citation>
    <scope>NUCLEOTIDE SEQUENCE</scope>
    <source>
        <strain evidence="9">ATCC 34329</strain>
    </source>
</reference>
<dbReference type="GO" id="GO:0016020">
    <property type="term" value="C:membrane"/>
    <property type="evidence" value="ECO:0007669"/>
    <property type="project" value="UniProtKB-SubCell"/>
</dbReference>
<gene>
    <name evidence="9" type="ORF">MKZ38_000256</name>
</gene>
<dbReference type="PANTHER" id="PTHR32385:SF20">
    <property type="entry name" value="MANNOSYL PHOSPHORYLINOSITOL CERAMIDE SYNTHASE CSH1-RELATED"/>
    <property type="match status" value="1"/>
</dbReference>
<keyword evidence="4 8" id="KW-0812">Transmembrane</keyword>
<dbReference type="GO" id="GO:0000030">
    <property type="term" value="F:mannosyltransferase activity"/>
    <property type="evidence" value="ECO:0007669"/>
    <property type="project" value="TreeGrafter"/>
</dbReference>
<feature type="transmembrane region" description="Helical" evidence="8">
    <location>
        <begin position="12"/>
        <end position="38"/>
    </location>
</feature>
<dbReference type="PANTHER" id="PTHR32385">
    <property type="entry name" value="MANNOSYL PHOSPHORYLINOSITOL CERAMIDE SYNTHASE"/>
    <property type="match status" value="1"/>
</dbReference>
<comment type="subcellular location">
    <subcellularLocation>
        <location evidence="1">Membrane</location>
    </subcellularLocation>
</comment>
<dbReference type="Gene3D" id="3.90.550.20">
    <property type="match status" value="1"/>
</dbReference>
<evidence type="ECO:0000256" key="6">
    <source>
        <dbReference type="ARBA" id="ARBA00023136"/>
    </source>
</evidence>